<keyword evidence="2" id="KW-1185">Reference proteome</keyword>
<gene>
    <name evidence="1" type="ORF">F5891DRAFT_624716</name>
</gene>
<protein>
    <recommendedName>
        <fullName evidence="3">C2 domain-containing protein</fullName>
    </recommendedName>
</protein>
<reference evidence="1" key="1">
    <citation type="journal article" date="2020" name="New Phytol.">
        <title>Comparative genomics reveals dynamic genome evolution in host specialist ectomycorrhizal fungi.</title>
        <authorList>
            <person name="Lofgren L.A."/>
            <person name="Nguyen N.H."/>
            <person name="Vilgalys R."/>
            <person name="Ruytinx J."/>
            <person name="Liao H.L."/>
            <person name="Branco S."/>
            <person name="Kuo A."/>
            <person name="LaButti K."/>
            <person name="Lipzen A."/>
            <person name="Andreopoulos W."/>
            <person name="Pangilinan J."/>
            <person name="Riley R."/>
            <person name="Hundley H."/>
            <person name="Na H."/>
            <person name="Barry K."/>
            <person name="Grigoriev I.V."/>
            <person name="Stajich J.E."/>
            <person name="Kennedy P.G."/>
        </authorList>
    </citation>
    <scope>NUCLEOTIDE SEQUENCE</scope>
    <source>
        <strain evidence="1">FC203</strain>
    </source>
</reference>
<evidence type="ECO:0008006" key="3">
    <source>
        <dbReference type="Google" id="ProtNLM"/>
    </source>
</evidence>
<dbReference type="RefSeq" id="XP_041231313.1">
    <property type="nucleotide sequence ID" value="XM_041372516.1"/>
</dbReference>
<sequence length="369" mass="40720">MDSLPMRSCGGRRKLYYHIQVSDISVSIEPDNPEFPPGPYKCYVQVGVDTVRKRTQVSTPGKYAWNESFEFLVREDWSICIDLIAKHTLLSCSMLSWLSKDVPIASSRDHVQLPTSTETKVVSQNLRHVHVRGRNGEPSIYQASVSLKLQLVNPDPITDPSSSVHLEESFIEDVGELIAAPNLSNTELGAFSEVLRRPSLGFGCYSFSDWSSFVVSLHSCEDDSLASPNSPHADHDEVLVSPISDVPQGDHLPLSPRELDDAEQTSVLEATLTDHTQKGDVNSGELLGIDQSSPADTVYSGTSVANDTGPRKRHKLSIKALSVRSNRSASLSGTRDRHALWGRIRSLFSLRTPQNAERIRPILLHSGQN</sequence>
<proteinExistence type="predicted"/>
<dbReference type="AlphaFoldDB" id="A0AAD4EGE6"/>
<dbReference type="EMBL" id="JABBWK010000006">
    <property type="protein sequence ID" value="KAG1905738.1"/>
    <property type="molecule type" value="Genomic_DNA"/>
</dbReference>
<dbReference type="Proteomes" id="UP001195769">
    <property type="component" value="Unassembled WGS sequence"/>
</dbReference>
<name>A0AAD4EGE6_9AGAM</name>
<comment type="caution">
    <text evidence="1">The sequence shown here is derived from an EMBL/GenBank/DDBJ whole genome shotgun (WGS) entry which is preliminary data.</text>
</comment>
<accession>A0AAD4EGE6</accession>
<evidence type="ECO:0000313" key="1">
    <source>
        <dbReference type="EMBL" id="KAG1905738.1"/>
    </source>
</evidence>
<dbReference type="GeneID" id="64666814"/>
<evidence type="ECO:0000313" key="2">
    <source>
        <dbReference type="Proteomes" id="UP001195769"/>
    </source>
</evidence>
<organism evidence="1 2">
    <name type="scientific">Suillus fuscotomentosus</name>
    <dbReference type="NCBI Taxonomy" id="1912939"/>
    <lineage>
        <taxon>Eukaryota</taxon>
        <taxon>Fungi</taxon>
        <taxon>Dikarya</taxon>
        <taxon>Basidiomycota</taxon>
        <taxon>Agaricomycotina</taxon>
        <taxon>Agaricomycetes</taxon>
        <taxon>Agaricomycetidae</taxon>
        <taxon>Boletales</taxon>
        <taxon>Suillineae</taxon>
        <taxon>Suillaceae</taxon>
        <taxon>Suillus</taxon>
    </lineage>
</organism>